<evidence type="ECO:0000313" key="2">
    <source>
        <dbReference type="EMBL" id="EAW31065.1"/>
    </source>
</evidence>
<feature type="domain" description="DUF3806" evidence="1">
    <location>
        <begin position="27"/>
        <end position="112"/>
    </location>
</feature>
<dbReference type="STRING" id="247633.GP2143_10722"/>
<organism evidence="2 3">
    <name type="scientific">marine gamma proteobacterium HTCC2143</name>
    <dbReference type="NCBI Taxonomy" id="247633"/>
    <lineage>
        <taxon>Bacteria</taxon>
        <taxon>Pseudomonadati</taxon>
        <taxon>Pseudomonadota</taxon>
        <taxon>Gammaproteobacteria</taxon>
        <taxon>Cellvibrionales</taxon>
        <taxon>Spongiibacteraceae</taxon>
        <taxon>BD1-7 clade</taxon>
    </lineage>
</organism>
<dbReference type="Gene3D" id="1.20.120.1090">
    <property type="match status" value="1"/>
</dbReference>
<protein>
    <submittedName>
        <fullName evidence="2">Dihydrodipicolinate synthase</fullName>
        <ecNumber evidence="2">4.3.3.7</ecNumber>
    </submittedName>
</protein>
<dbReference type="EMBL" id="AAVT01000005">
    <property type="protein sequence ID" value="EAW31065.1"/>
    <property type="molecule type" value="Genomic_DNA"/>
</dbReference>
<name>A0YE31_9GAMM</name>
<keyword evidence="3" id="KW-1185">Reference proteome</keyword>
<evidence type="ECO:0000313" key="3">
    <source>
        <dbReference type="Proteomes" id="UP000004931"/>
    </source>
</evidence>
<dbReference type="AlphaFoldDB" id="A0YE31"/>
<dbReference type="InterPro" id="IPR024266">
    <property type="entry name" value="DUF3806"/>
</dbReference>
<gene>
    <name evidence="2" type="primary">dapA</name>
    <name evidence="2" type="ORF">GP2143_10722</name>
</gene>
<comment type="caution">
    <text evidence="2">The sequence shown here is derived from an EMBL/GenBank/DDBJ whole genome shotgun (WGS) entry which is preliminary data.</text>
</comment>
<dbReference type="Proteomes" id="UP000004931">
    <property type="component" value="Unassembled WGS sequence"/>
</dbReference>
<accession>A0YE31</accession>
<sequence>MEDQRDSIDDLARRNFGGQLNGKKNNDFAVMQRLLDENIVTADQKTKLQAMGLILGNLLKSEYGLNWIVYFDKYGRSRSLQVPGYDRDFIFPVTQVSRKAEVGIRVNIAEVYEELEQSIVNIRNRPLF</sequence>
<dbReference type="Pfam" id="PF12713">
    <property type="entry name" value="DUF3806"/>
    <property type="match status" value="1"/>
</dbReference>
<evidence type="ECO:0000259" key="1">
    <source>
        <dbReference type="Pfam" id="PF12713"/>
    </source>
</evidence>
<proteinExistence type="predicted"/>
<dbReference type="eggNOG" id="ENOG5032VVF">
    <property type="taxonomic scope" value="Bacteria"/>
</dbReference>
<dbReference type="GO" id="GO:0008840">
    <property type="term" value="F:4-hydroxy-tetrahydrodipicolinate synthase activity"/>
    <property type="evidence" value="ECO:0007669"/>
    <property type="project" value="UniProtKB-EC"/>
</dbReference>
<keyword evidence="2" id="KW-0456">Lyase</keyword>
<reference evidence="2 3" key="1">
    <citation type="journal article" date="2010" name="J. Bacteriol.">
        <title>Genome sequence of the oligotrophic marine Gammaproteobacterium HTCC2143, isolated from the Oregon Coast.</title>
        <authorList>
            <person name="Oh H.M."/>
            <person name="Kang I."/>
            <person name="Ferriera S."/>
            <person name="Giovannoni S.J."/>
            <person name="Cho J.C."/>
        </authorList>
    </citation>
    <scope>NUCLEOTIDE SEQUENCE [LARGE SCALE GENOMIC DNA]</scope>
    <source>
        <strain evidence="2 3">HTCC2143</strain>
    </source>
</reference>
<dbReference type="EC" id="4.3.3.7" evidence="2"/>